<reference evidence="2" key="1">
    <citation type="submission" date="2018-06" db="EMBL/GenBank/DDBJ databases">
        <authorList>
            <person name="Zhirakovskaya E."/>
        </authorList>
    </citation>
    <scope>NUCLEOTIDE SEQUENCE</scope>
</reference>
<protein>
    <recommendedName>
        <fullName evidence="1">Rhodanese domain-containing protein</fullName>
    </recommendedName>
</protein>
<dbReference type="SMART" id="SM00450">
    <property type="entry name" value="RHOD"/>
    <property type="match status" value="1"/>
</dbReference>
<feature type="domain" description="Rhodanese" evidence="1">
    <location>
        <begin position="29"/>
        <end position="119"/>
    </location>
</feature>
<dbReference type="InterPro" id="IPR036873">
    <property type="entry name" value="Rhodanese-like_dom_sf"/>
</dbReference>
<dbReference type="GO" id="GO:0004792">
    <property type="term" value="F:thiosulfate-cyanide sulfurtransferase activity"/>
    <property type="evidence" value="ECO:0007669"/>
    <property type="project" value="TreeGrafter"/>
</dbReference>
<proteinExistence type="predicted"/>
<gene>
    <name evidence="2" type="ORF">MNBD_NITROSPIRAE01-1258</name>
</gene>
<name>A0A3B1D2E6_9ZZZZ</name>
<accession>A0A3B1D2E6</accession>
<dbReference type="Pfam" id="PF00581">
    <property type="entry name" value="Rhodanese"/>
    <property type="match status" value="1"/>
</dbReference>
<dbReference type="EMBL" id="UOGF01000048">
    <property type="protein sequence ID" value="VAX29160.1"/>
    <property type="molecule type" value="Genomic_DNA"/>
</dbReference>
<dbReference type="PANTHER" id="PTHR44086:SF13">
    <property type="entry name" value="THIOSULFATE SULFURTRANSFERASE PSPE"/>
    <property type="match status" value="1"/>
</dbReference>
<dbReference type="SUPFAM" id="SSF52821">
    <property type="entry name" value="Rhodanese/Cell cycle control phosphatase"/>
    <property type="match status" value="1"/>
</dbReference>
<dbReference type="InterPro" id="IPR001763">
    <property type="entry name" value="Rhodanese-like_dom"/>
</dbReference>
<sequence>MKSWKEMMSEAKQEIILLEVADLKTRIDQKEDFVLIDCREAEELQEGHIAESVFIPRGVLEMTVERHFKDRDKCIVIYCAGGGRSALAAQSLKNMGYKTVASMEGGFGAWRQASFPIEQ</sequence>
<dbReference type="PROSITE" id="PS50206">
    <property type="entry name" value="RHODANESE_3"/>
    <property type="match status" value="1"/>
</dbReference>
<organism evidence="2">
    <name type="scientific">hydrothermal vent metagenome</name>
    <dbReference type="NCBI Taxonomy" id="652676"/>
    <lineage>
        <taxon>unclassified sequences</taxon>
        <taxon>metagenomes</taxon>
        <taxon>ecological metagenomes</taxon>
    </lineage>
</organism>
<dbReference type="Gene3D" id="3.40.250.10">
    <property type="entry name" value="Rhodanese-like domain"/>
    <property type="match status" value="1"/>
</dbReference>
<dbReference type="PANTHER" id="PTHR44086">
    <property type="entry name" value="THIOSULFATE SULFURTRANSFERASE RDL2, MITOCHONDRIAL-RELATED"/>
    <property type="match status" value="1"/>
</dbReference>
<dbReference type="CDD" id="cd00158">
    <property type="entry name" value="RHOD"/>
    <property type="match status" value="1"/>
</dbReference>
<evidence type="ECO:0000259" key="1">
    <source>
        <dbReference type="PROSITE" id="PS50206"/>
    </source>
</evidence>
<dbReference type="AlphaFoldDB" id="A0A3B1D2E6"/>
<evidence type="ECO:0000313" key="2">
    <source>
        <dbReference type="EMBL" id="VAX29160.1"/>
    </source>
</evidence>